<dbReference type="SUPFAM" id="SSF52833">
    <property type="entry name" value="Thioredoxin-like"/>
    <property type="match status" value="1"/>
</dbReference>
<dbReference type="InterPro" id="IPR013766">
    <property type="entry name" value="Thioredoxin_domain"/>
</dbReference>
<keyword evidence="1" id="KW-1015">Disulfide bond</keyword>
<evidence type="ECO:0000259" key="3">
    <source>
        <dbReference type="PROSITE" id="PS51352"/>
    </source>
</evidence>
<evidence type="ECO:0000256" key="1">
    <source>
        <dbReference type="ARBA" id="ARBA00023157"/>
    </source>
</evidence>
<feature type="domain" description="Thioredoxin" evidence="3">
    <location>
        <begin position="35"/>
        <end position="173"/>
    </location>
</feature>
<dbReference type="RefSeq" id="WP_076227686.1">
    <property type="nucleotide sequence ID" value="NZ_JAOQIO010000095.1"/>
</dbReference>
<accession>A0ABT2UMK0</accession>
<dbReference type="PROSITE" id="PS00194">
    <property type="entry name" value="THIOREDOXIN_1"/>
    <property type="match status" value="1"/>
</dbReference>
<feature type="transmembrane region" description="Helical" evidence="2">
    <location>
        <begin position="7"/>
        <end position="25"/>
    </location>
</feature>
<dbReference type="NCBIfam" id="NF002854">
    <property type="entry name" value="PRK03147.1"/>
    <property type="match status" value="1"/>
</dbReference>
<dbReference type="InterPro" id="IPR050553">
    <property type="entry name" value="Thioredoxin_ResA/DsbE_sf"/>
</dbReference>
<reference evidence="4 5" key="1">
    <citation type="submission" date="2022-09" db="EMBL/GenBank/DDBJ databases">
        <authorList>
            <person name="Han X.L."/>
            <person name="Wang Q."/>
            <person name="Lu T."/>
        </authorList>
    </citation>
    <scope>NUCLEOTIDE SEQUENCE [LARGE SCALE GENOMIC DNA]</scope>
    <source>
        <strain evidence="4 5">WQ 127069</strain>
    </source>
</reference>
<gene>
    <name evidence="4" type="primary">resA</name>
    <name evidence="4" type="ORF">OB236_27515</name>
</gene>
<dbReference type="InterPro" id="IPR000866">
    <property type="entry name" value="AhpC/TSA"/>
</dbReference>
<evidence type="ECO:0000256" key="2">
    <source>
        <dbReference type="SAM" id="Phobius"/>
    </source>
</evidence>
<keyword evidence="2" id="KW-0472">Membrane</keyword>
<proteinExistence type="predicted"/>
<keyword evidence="2" id="KW-1133">Transmembrane helix</keyword>
<dbReference type="Pfam" id="PF00578">
    <property type="entry name" value="AhpC-TSA"/>
    <property type="match status" value="1"/>
</dbReference>
<dbReference type="PANTHER" id="PTHR42852">
    <property type="entry name" value="THIOL:DISULFIDE INTERCHANGE PROTEIN DSBE"/>
    <property type="match status" value="1"/>
</dbReference>
<dbReference type="CDD" id="cd02966">
    <property type="entry name" value="TlpA_like_family"/>
    <property type="match status" value="1"/>
</dbReference>
<sequence length="180" mass="20193">MGKNKRWIQLAIFAIAIVIGALTLFNNLYATDKRPVEGSKAPEFTLSGLDGKKHTLSDYKGKTVMVNFWGTFCPPCKEEMPAIQHQFDKRDTQNVEFLALNLGESKITVQSFVDQYKITFPILLDDNEATRKRYGVSNYPTTFFISPDGKIAKIMVGEMSEAFIEKTLESIKASTQAAPK</sequence>
<dbReference type="Gene3D" id="3.40.30.10">
    <property type="entry name" value="Glutaredoxin"/>
    <property type="match status" value="1"/>
</dbReference>
<keyword evidence="2" id="KW-0812">Transmembrane</keyword>
<evidence type="ECO:0000313" key="5">
    <source>
        <dbReference type="Proteomes" id="UP001652445"/>
    </source>
</evidence>
<dbReference type="Proteomes" id="UP001652445">
    <property type="component" value="Unassembled WGS sequence"/>
</dbReference>
<dbReference type="EMBL" id="JAOQIO010000095">
    <property type="protein sequence ID" value="MCU6795872.1"/>
    <property type="molecule type" value="Genomic_DNA"/>
</dbReference>
<name>A0ABT2UMK0_9BACL</name>
<organism evidence="4 5">
    <name type="scientific">Paenibacillus baimaensis</name>
    <dbReference type="NCBI Taxonomy" id="2982185"/>
    <lineage>
        <taxon>Bacteria</taxon>
        <taxon>Bacillati</taxon>
        <taxon>Bacillota</taxon>
        <taxon>Bacilli</taxon>
        <taxon>Bacillales</taxon>
        <taxon>Paenibacillaceae</taxon>
        <taxon>Paenibacillus</taxon>
    </lineage>
</organism>
<evidence type="ECO:0000313" key="4">
    <source>
        <dbReference type="EMBL" id="MCU6795872.1"/>
    </source>
</evidence>
<dbReference type="PROSITE" id="PS51352">
    <property type="entry name" value="THIOREDOXIN_2"/>
    <property type="match status" value="1"/>
</dbReference>
<dbReference type="InterPro" id="IPR036249">
    <property type="entry name" value="Thioredoxin-like_sf"/>
</dbReference>
<keyword evidence="5" id="KW-1185">Reference proteome</keyword>
<protein>
    <submittedName>
        <fullName evidence="4">Thiol-disulfide oxidoreductase ResA</fullName>
    </submittedName>
</protein>
<dbReference type="InterPro" id="IPR017937">
    <property type="entry name" value="Thioredoxin_CS"/>
</dbReference>
<comment type="caution">
    <text evidence="4">The sequence shown here is derived from an EMBL/GenBank/DDBJ whole genome shotgun (WGS) entry which is preliminary data.</text>
</comment>
<dbReference type="PANTHER" id="PTHR42852:SF13">
    <property type="entry name" value="PROTEIN DIPZ"/>
    <property type="match status" value="1"/>
</dbReference>